<dbReference type="HOGENOM" id="CLU_1587186_0_0_1"/>
<name>A0A0C9V4B5_9AGAM</name>
<sequence>MPRQQGRQELLSERDAALHVVQATQLRHREEEIDELAKTSSSASAESDDNSILGFFMPTPPSPPSPITPPYFMPDDSSSDSESSDGGDTDGAARLEHLRCAITALHDEVLRARVLHNPSEPPMRAPQIQLLEHFADHRPDLFRKKL</sequence>
<gene>
    <name evidence="2" type="ORF">HYDPIDRAFT_32376</name>
</gene>
<reference evidence="2 3" key="1">
    <citation type="submission" date="2014-04" db="EMBL/GenBank/DDBJ databases">
        <title>Evolutionary Origins and Diversification of the Mycorrhizal Mutualists.</title>
        <authorList>
            <consortium name="DOE Joint Genome Institute"/>
            <consortium name="Mycorrhizal Genomics Consortium"/>
            <person name="Kohler A."/>
            <person name="Kuo A."/>
            <person name="Nagy L.G."/>
            <person name="Floudas D."/>
            <person name="Copeland A."/>
            <person name="Barry K.W."/>
            <person name="Cichocki N."/>
            <person name="Veneault-Fourrey C."/>
            <person name="LaButti K."/>
            <person name="Lindquist E.A."/>
            <person name="Lipzen A."/>
            <person name="Lundell T."/>
            <person name="Morin E."/>
            <person name="Murat C."/>
            <person name="Riley R."/>
            <person name="Ohm R."/>
            <person name="Sun H."/>
            <person name="Tunlid A."/>
            <person name="Henrissat B."/>
            <person name="Grigoriev I.V."/>
            <person name="Hibbett D.S."/>
            <person name="Martin F."/>
        </authorList>
    </citation>
    <scope>NUCLEOTIDE SEQUENCE [LARGE SCALE GENOMIC DNA]</scope>
    <source>
        <strain evidence="2 3">MD-312</strain>
    </source>
</reference>
<protein>
    <submittedName>
        <fullName evidence="2">Uncharacterized protein</fullName>
    </submittedName>
</protein>
<evidence type="ECO:0000313" key="2">
    <source>
        <dbReference type="EMBL" id="KIJ60259.1"/>
    </source>
</evidence>
<evidence type="ECO:0000313" key="3">
    <source>
        <dbReference type="Proteomes" id="UP000053820"/>
    </source>
</evidence>
<dbReference type="Proteomes" id="UP000053820">
    <property type="component" value="Unassembled WGS sequence"/>
</dbReference>
<dbReference type="OrthoDB" id="10531602at2759"/>
<feature type="compositionally biased region" description="Pro residues" evidence="1">
    <location>
        <begin position="58"/>
        <end position="72"/>
    </location>
</feature>
<dbReference type="AlphaFoldDB" id="A0A0C9V4B5"/>
<organism evidence="2 3">
    <name type="scientific">Hydnomerulius pinastri MD-312</name>
    <dbReference type="NCBI Taxonomy" id="994086"/>
    <lineage>
        <taxon>Eukaryota</taxon>
        <taxon>Fungi</taxon>
        <taxon>Dikarya</taxon>
        <taxon>Basidiomycota</taxon>
        <taxon>Agaricomycotina</taxon>
        <taxon>Agaricomycetes</taxon>
        <taxon>Agaricomycetidae</taxon>
        <taxon>Boletales</taxon>
        <taxon>Boletales incertae sedis</taxon>
        <taxon>Leucogyrophana</taxon>
    </lineage>
</organism>
<accession>A0A0C9V4B5</accession>
<feature type="compositionally biased region" description="Acidic residues" evidence="1">
    <location>
        <begin position="77"/>
        <end position="88"/>
    </location>
</feature>
<evidence type="ECO:0000256" key="1">
    <source>
        <dbReference type="SAM" id="MobiDB-lite"/>
    </source>
</evidence>
<proteinExistence type="predicted"/>
<keyword evidence="3" id="KW-1185">Reference proteome</keyword>
<dbReference type="EMBL" id="KN839874">
    <property type="protein sequence ID" value="KIJ60259.1"/>
    <property type="molecule type" value="Genomic_DNA"/>
</dbReference>
<feature type="region of interest" description="Disordered" evidence="1">
    <location>
        <begin position="31"/>
        <end position="94"/>
    </location>
</feature>